<accession>A0A0D4C139</accession>
<evidence type="ECO:0000313" key="2">
    <source>
        <dbReference type="Proteomes" id="UP000061839"/>
    </source>
</evidence>
<reference evidence="1 2" key="1">
    <citation type="journal article" date="2015" name="Genome Announc.">
        <title>Complete Genome Sequencing of Protease-Producing Novel Arthrobacter sp. Strain IHBB 11108 Using PacBio Single-Molecule Real-Time Sequencing Technology.</title>
        <authorList>
            <person name="Kiran S."/>
            <person name="Swarnkar M.K."/>
            <person name="Pal M."/>
            <person name="Thakur R."/>
            <person name="Tewari R."/>
            <person name="Singh A.K."/>
            <person name="Gulati A."/>
        </authorList>
    </citation>
    <scope>NUCLEOTIDE SEQUENCE [LARGE SCALE GENOMIC DNA]</scope>
    <source>
        <strain evidence="1 2">IHBB 11108</strain>
    </source>
</reference>
<dbReference type="PATRIC" id="fig|1618207.4.peg.2955"/>
<sequence>MSDNLRQALLRLILSVERDADDHAGQRTDDYNEGLDEGALGVIQELKRVLNAFPEPETTTEWATRDEQGTVRVYEDEAGARHIAEVTGEELITRQVGAWQKASK</sequence>
<organism evidence="1 2">
    <name type="scientific">Psychromicrobium lacuslunae</name>
    <dbReference type="NCBI Taxonomy" id="1618207"/>
    <lineage>
        <taxon>Bacteria</taxon>
        <taxon>Bacillati</taxon>
        <taxon>Actinomycetota</taxon>
        <taxon>Actinomycetes</taxon>
        <taxon>Micrococcales</taxon>
        <taxon>Micrococcaceae</taxon>
        <taxon>Psychromicrobium</taxon>
    </lineage>
</organism>
<dbReference type="EMBL" id="CP011005">
    <property type="protein sequence ID" value="AJT42407.1"/>
    <property type="molecule type" value="Genomic_DNA"/>
</dbReference>
<keyword evidence="2" id="KW-1185">Reference proteome</keyword>
<dbReference type="STRING" id="1618207.UM93_14520"/>
<protein>
    <submittedName>
        <fullName evidence="1">Uncharacterized protein</fullName>
    </submittedName>
</protein>
<proteinExistence type="predicted"/>
<name>A0A0D4C139_9MICC</name>
<gene>
    <name evidence="1" type="ORF">UM93_14520</name>
</gene>
<dbReference type="RefSeq" id="WP_045076254.1">
    <property type="nucleotide sequence ID" value="NZ_CP011005.1"/>
</dbReference>
<dbReference type="Proteomes" id="UP000061839">
    <property type="component" value="Chromosome"/>
</dbReference>
<evidence type="ECO:0000313" key="1">
    <source>
        <dbReference type="EMBL" id="AJT42407.1"/>
    </source>
</evidence>
<dbReference type="KEGG" id="ari:UM93_14520"/>
<dbReference type="HOGENOM" id="CLU_2244370_0_0_11"/>
<dbReference type="AlphaFoldDB" id="A0A0D4C139"/>